<keyword evidence="3 6" id="KW-0540">Nuclease</keyword>
<dbReference type="AlphaFoldDB" id="K1KGS6"/>
<keyword evidence="7" id="KW-0175">Coiled coil</keyword>
<keyword evidence="4 6" id="KW-0378">Hydrolase</keyword>
<comment type="function">
    <text evidence="6">Bidirectionally degrades single-stranded DNA into large acid-insoluble oligonucleotides, which are then degraded further into small acid-soluble oligonucleotides.</text>
</comment>
<dbReference type="GO" id="GO:0009318">
    <property type="term" value="C:exodeoxyribonuclease VII complex"/>
    <property type="evidence" value="ECO:0007669"/>
    <property type="project" value="UniProtKB-UniRule"/>
</dbReference>
<dbReference type="PANTHER" id="PTHR34137:SF1">
    <property type="entry name" value="EXODEOXYRIBONUCLEASE 7 SMALL SUBUNIT"/>
    <property type="match status" value="1"/>
</dbReference>
<evidence type="ECO:0000256" key="6">
    <source>
        <dbReference type="HAMAP-Rule" id="MF_00337"/>
    </source>
</evidence>
<dbReference type="GO" id="GO:0005829">
    <property type="term" value="C:cytosol"/>
    <property type="evidence" value="ECO:0007669"/>
    <property type="project" value="TreeGrafter"/>
</dbReference>
<name>K1KGS6_9BURK</name>
<dbReference type="InterPro" id="IPR003761">
    <property type="entry name" value="Exonuc_VII_S"/>
</dbReference>
<accession>K1KGS6</accession>
<dbReference type="STRING" id="742823.HMPREF9465_01604"/>
<dbReference type="GO" id="GO:0006308">
    <property type="term" value="P:DNA catabolic process"/>
    <property type="evidence" value="ECO:0007669"/>
    <property type="project" value="UniProtKB-UniRule"/>
</dbReference>
<dbReference type="GO" id="GO:0008855">
    <property type="term" value="F:exodeoxyribonuclease VII activity"/>
    <property type="evidence" value="ECO:0007669"/>
    <property type="project" value="UniProtKB-UniRule"/>
</dbReference>
<evidence type="ECO:0000313" key="9">
    <source>
        <dbReference type="Proteomes" id="UP000005835"/>
    </source>
</evidence>
<protein>
    <recommendedName>
        <fullName evidence="6">Exodeoxyribonuclease 7 small subunit</fullName>
        <ecNumber evidence="6">3.1.11.6</ecNumber>
    </recommendedName>
    <alternativeName>
        <fullName evidence="6">Exodeoxyribonuclease VII small subunit</fullName>
        <shortName evidence="6">Exonuclease VII small subunit</shortName>
    </alternativeName>
</protein>
<evidence type="ECO:0000256" key="5">
    <source>
        <dbReference type="ARBA" id="ARBA00022839"/>
    </source>
</evidence>
<dbReference type="PIRSF" id="PIRSF006488">
    <property type="entry name" value="Exonuc_VII_S"/>
    <property type="match status" value="1"/>
</dbReference>
<keyword evidence="2 6" id="KW-0963">Cytoplasm</keyword>
<comment type="caution">
    <text evidence="8">The sequence shown here is derived from an EMBL/GenBank/DDBJ whole genome shotgun (WGS) entry which is preliminary data.</text>
</comment>
<dbReference type="InterPro" id="IPR037004">
    <property type="entry name" value="Exonuc_VII_ssu_sf"/>
</dbReference>
<evidence type="ECO:0000313" key="8">
    <source>
        <dbReference type="EMBL" id="EKB30914.1"/>
    </source>
</evidence>
<evidence type="ECO:0000256" key="2">
    <source>
        <dbReference type="ARBA" id="ARBA00022490"/>
    </source>
</evidence>
<dbReference type="EMBL" id="ADMG01000035">
    <property type="protein sequence ID" value="EKB30914.1"/>
    <property type="molecule type" value="Genomic_DNA"/>
</dbReference>
<evidence type="ECO:0000256" key="1">
    <source>
        <dbReference type="ARBA" id="ARBA00009998"/>
    </source>
</evidence>
<dbReference type="HAMAP" id="MF_00337">
    <property type="entry name" value="Exonuc_7_S"/>
    <property type="match status" value="1"/>
</dbReference>
<dbReference type="PANTHER" id="PTHR34137">
    <property type="entry name" value="EXODEOXYRIBONUCLEASE 7 SMALL SUBUNIT"/>
    <property type="match status" value="1"/>
</dbReference>
<dbReference type="EC" id="3.1.11.6" evidence="6"/>
<dbReference type="RefSeq" id="WP_005435863.1">
    <property type="nucleotide sequence ID" value="NZ_JH815517.1"/>
</dbReference>
<dbReference type="Gene3D" id="1.10.287.1040">
    <property type="entry name" value="Exonuclease VII, small subunit"/>
    <property type="match status" value="1"/>
</dbReference>
<comment type="subcellular location">
    <subcellularLocation>
        <location evidence="6">Cytoplasm</location>
    </subcellularLocation>
</comment>
<dbReference type="NCBIfam" id="TIGR01280">
    <property type="entry name" value="xseB"/>
    <property type="match status" value="1"/>
</dbReference>
<feature type="coiled-coil region" evidence="7">
    <location>
        <begin position="12"/>
        <end position="67"/>
    </location>
</feature>
<organism evidence="8 9">
    <name type="scientific">Sutterella wadsworthensis 2_1_59BFAA</name>
    <dbReference type="NCBI Taxonomy" id="742823"/>
    <lineage>
        <taxon>Bacteria</taxon>
        <taxon>Pseudomonadati</taxon>
        <taxon>Pseudomonadota</taxon>
        <taxon>Betaproteobacteria</taxon>
        <taxon>Burkholderiales</taxon>
        <taxon>Sutterellaceae</taxon>
        <taxon>Sutterella</taxon>
    </lineage>
</organism>
<sequence length="75" mass="8420">MTDLKPVEELTFEEALEELEELTSSMASGEATLKESVAGYARGTALLKRCRRELEEARRTIETLRAESDDEVAPF</sequence>
<dbReference type="PATRIC" id="fig|742823.3.peg.1597"/>
<dbReference type="Proteomes" id="UP000005835">
    <property type="component" value="Unassembled WGS sequence"/>
</dbReference>
<keyword evidence="9" id="KW-1185">Reference proteome</keyword>
<comment type="catalytic activity">
    <reaction evidence="6">
        <text>Exonucleolytic cleavage in either 5'- to 3'- or 3'- to 5'-direction to yield nucleoside 5'-phosphates.</text>
        <dbReference type="EC" id="3.1.11.6"/>
    </reaction>
</comment>
<comment type="similarity">
    <text evidence="1 6">Belongs to the XseB family.</text>
</comment>
<comment type="subunit">
    <text evidence="6">Heterooligomer composed of large and small subunits.</text>
</comment>
<gene>
    <name evidence="6" type="primary">xseB</name>
    <name evidence="8" type="ORF">HMPREF9465_01604</name>
</gene>
<dbReference type="Pfam" id="PF02609">
    <property type="entry name" value="Exonuc_VII_S"/>
    <property type="match status" value="1"/>
</dbReference>
<keyword evidence="5 6" id="KW-0269">Exonuclease</keyword>
<evidence type="ECO:0000256" key="3">
    <source>
        <dbReference type="ARBA" id="ARBA00022722"/>
    </source>
</evidence>
<proteinExistence type="inferred from homology"/>
<reference evidence="8 9" key="1">
    <citation type="submission" date="2012-05" db="EMBL/GenBank/DDBJ databases">
        <title>The Genome Sequence of Sutterella wadsworthensis 2_1_59BFAA.</title>
        <authorList>
            <consortium name="The Broad Institute Genome Sequencing Platform"/>
            <person name="Earl A."/>
            <person name="Ward D."/>
            <person name="Feldgarden M."/>
            <person name="Gevers D."/>
            <person name="Daigneault M."/>
            <person name="Strauss J."/>
            <person name="Allen-Vercoe E."/>
            <person name="Walker B."/>
            <person name="Young S.K."/>
            <person name="Zeng Q."/>
            <person name="Gargeya S."/>
            <person name="Fitzgerald M."/>
            <person name="Haas B."/>
            <person name="Abouelleil A."/>
            <person name="Alvarado L."/>
            <person name="Arachchi H.M."/>
            <person name="Berlin A.M."/>
            <person name="Chapman S.B."/>
            <person name="Goldberg J."/>
            <person name="Griggs A."/>
            <person name="Gujja S."/>
            <person name="Hansen M."/>
            <person name="Howarth C."/>
            <person name="Imamovic A."/>
            <person name="Larimer J."/>
            <person name="McCowen C."/>
            <person name="Montmayeur A."/>
            <person name="Murphy C."/>
            <person name="Neiman D."/>
            <person name="Pearson M."/>
            <person name="Priest M."/>
            <person name="Roberts A."/>
            <person name="Saif S."/>
            <person name="Shea T."/>
            <person name="Sisk P."/>
            <person name="Sykes S."/>
            <person name="Wortman J."/>
            <person name="Nusbaum C."/>
            <person name="Birren B."/>
        </authorList>
    </citation>
    <scope>NUCLEOTIDE SEQUENCE [LARGE SCALE GENOMIC DNA]</scope>
    <source>
        <strain evidence="8 9">2_1_59BFAA</strain>
    </source>
</reference>
<dbReference type="HOGENOM" id="CLU_145918_3_3_4"/>
<evidence type="ECO:0000256" key="7">
    <source>
        <dbReference type="SAM" id="Coils"/>
    </source>
</evidence>
<evidence type="ECO:0000256" key="4">
    <source>
        <dbReference type="ARBA" id="ARBA00022801"/>
    </source>
</evidence>
<dbReference type="SUPFAM" id="SSF116842">
    <property type="entry name" value="XseB-like"/>
    <property type="match status" value="1"/>
</dbReference>